<proteinExistence type="inferred from homology"/>
<dbReference type="InterPro" id="IPR001482">
    <property type="entry name" value="T2SS/T4SS_dom"/>
</dbReference>
<protein>
    <submittedName>
        <fullName evidence="6">Twitching mobility protein</fullName>
    </submittedName>
    <submittedName>
        <fullName evidence="7">Twitching motility protein PilT</fullName>
    </submittedName>
    <submittedName>
        <fullName evidence="5">Type IV B pilus protein</fullName>
    </submittedName>
</protein>
<evidence type="ECO:0000313" key="8">
    <source>
        <dbReference type="EMBL" id="RPM02184.1"/>
    </source>
</evidence>
<dbReference type="GO" id="GO:0005524">
    <property type="term" value="F:ATP binding"/>
    <property type="evidence" value="ECO:0007669"/>
    <property type="project" value="UniProtKB-KW"/>
</dbReference>
<dbReference type="PANTHER" id="PTHR30258">
    <property type="entry name" value="TYPE II SECRETION SYSTEM PROTEIN GSPE-RELATED"/>
    <property type="match status" value="1"/>
</dbReference>
<reference evidence="6" key="2">
    <citation type="submission" date="2015-06" db="EMBL/GenBank/DDBJ databases">
        <authorList>
            <person name="Radhakrishnan R."/>
            <person name="Underwood A."/>
            <person name="Al-Shahib A."/>
        </authorList>
    </citation>
    <scope>NUCLEOTIDE SEQUENCE</scope>
    <source>
        <strain evidence="6">P19_London_7_VIM_2_05_10</strain>
    </source>
</reference>
<dbReference type="PANTHER" id="PTHR30258:SF1">
    <property type="entry name" value="PROTEIN TRANSPORT PROTEIN HOFB HOMOLOG"/>
    <property type="match status" value="1"/>
</dbReference>
<accession>A0A0G5K695</accession>
<dbReference type="SUPFAM" id="SSF52540">
    <property type="entry name" value="P-loop containing nucleoside triphosphate hydrolases"/>
    <property type="match status" value="1"/>
</dbReference>
<dbReference type="EMBL" id="KT887560">
    <property type="protein sequence ID" value="ALY08334.1"/>
    <property type="molecule type" value="Genomic_DNA"/>
</dbReference>
<evidence type="ECO:0000313" key="9">
    <source>
        <dbReference type="Proteomes" id="UP000045039"/>
    </source>
</evidence>
<keyword evidence="3" id="KW-0067">ATP-binding</keyword>
<dbReference type="EMBL" id="WXZT01000010">
    <property type="protein sequence ID" value="MZZ13407.1"/>
    <property type="molecule type" value="Genomic_DNA"/>
</dbReference>
<name>A0A0G5K695_PSEAI</name>
<dbReference type="RefSeq" id="WP_003448639.1">
    <property type="nucleotide sequence ID" value="NZ_BSAM01000024.1"/>
</dbReference>
<organism evidence="7 11">
    <name type="scientific">Pseudomonas aeruginosa</name>
    <dbReference type="NCBI Taxonomy" id="287"/>
    <lineage>
        <taxon>Bacteria</taxon>
        <taxon>Pseudomonadati</taxon>
        <taxon>Pseudomonadota</taxon>
        <taxon>Gammaproteobacteria</taxon>
        <taxon>Pseudomonadales</taxon>
        <taxon>Pseudomonadaceae</taxon>
        <taxon>Pseudomonas</taxon>
    </lineage>
</organism>
<dbReference type="GO" id="GO:0016887">
    <property type="term" value="F:ATP hydrolysis activity"/>
    <property type="evidence" value="ECO:0007669"/>
    <property type="project" value="TreeGrafter"/>
</dbReference>
<dbReference type="InterPro" id="IPR027417">
    <property type="entry name" value="P-loop_NTPase"/>
</dbReference>
<dbReference type="GO" id="GO:0005886">
    <property type="term" value="C:plasma membrane"/>
    <property type="evidence" value="ECO:0007669"/>
    <property type="project" value="TreeGrafter"/>
</dbReference>
<dbReference type="Proteomes" id="UP000644192">
    <property type="component" value="Unassembled WGS sequence"/>
</dbReference>
<reference evidence="5" key="1">
    <citation type="journal article" date="2015" name="MBio">
        <title>Phylogenetic Distribution of CRISPR-Cas Systems in Antibiotic-Resistant Pseudomonas aeruginosa.</title>
        <authorList>
            <person name="van Belkum A."/>
            <person name="Soriaga L.B."/>
            <person name="LaFave M.C."/>
            <person name="Akella S."/>
            <person name="Veyrieras J.B."/>
            <person name="Barbu E.M."/>
            <person name="Shortridge D."/>
            <person name="Blanc B."/>
            <person name="Hannum G."/>
            <person name="Zambardi G."/>
            <person name="Miller K."/>
            <person name="Enright M.C."/>
            <person name="Mugnier N."/>
            <person name="Brami D."/>
            <person name="Schicklin S."/>
            <person name="Felderman M."/>
            <person name="Schwartz A.S."/>
            <person name="Richardson T.H."/>
            <person name="Peterson T.C."/>
            <person name="Hubby B."/>
            <person name="Cady K.C."/>
        </authorList>
    </citation>
    <scope>NUCLEOTIDE SEQUENCE</scope>
    <source>
        <strain evidence="5">WH-SGI-V-07174</strain>
    </source>
</reference>
<evidence type="ECO:0000313" key="11">
    <source>
        <dbReference type="Proteomes" id="UP000644192"/>
    </source>
</evidence>
<dbReference type="EMBL" id="CVVU01000223">
    <property type="protein sequence ID" value="CRP48120.1"/>
    <property type="molecule type" value="Genomic_DNA"/>
</dbReference>
<evidence type="ECO:0000313" key="6">
    <source>
        <dbReference type="EMBL" id="CRP48120.1"/>
    </source>
</evidence>
<dbReference type="PATRIC" id="fig|287.2552.peg.590"/>
<evidence type="ECO:0000259" key="4">
    <source>
        <dbReference type="Pfam" id="PF00437"/>
    </source>
</evidence>
<reference evidence="7" key="6">
    <citation type="submission" date="2020-01" db="EMBL/GenBank/DDBJ databases">
        <title>Bacteria Cultured from War Wounds Associated with the Conflict in Eastern Ukraine.</title>
        <authorList>
            <person name="Snesrud E."/>
            <person name="Galac M.R."/>
            <person name="Mc Gann P."/>
            <person name="Valentine K."/>
            <person name="Viacheslav K."/>
        </authorList>
    </citation>
    <scope>NUCLEOTIDE SEQUENCE</scope>
    <source>
        <strain evidence="7">VNMU148</strain>
    </source>
</reference>
<evidence type="ECO:0000313" key="7">
    <source>
        <dbReference type="EMBL" id="MZZ13407.1"/>
    </source>
</evidence>
<feature type="domain" description="Bacterial type II secretion system protein E" evidence="4">
    <location>
        <begin position="69"/>
        <end position="266"/>
    </location>
</feature>
<evidence type="ECO:0000256" key="3">
    <source>
        <dbReference type="ARBA" id="ARBA00022840"/>
    </source>
</evidence>
<reference evidence="8 10" key="5">
    <citation type="submission" date="2019-01" db="EMBL/GenBank/DDBJ databases">
        <title>The Pseudomonas aeruginosa pan-genome provides new insights on its population structure, horizontal gene transfer and pathogenicity.</title>
        <authorList>
            <person name="Freschi L."/>
            <person name="Vincent A.T."/>
            <person name="Jeukens J."/>
            <person name="Emond-Rheault J.-G."/>
            <person name="Kukavica-Ibrulj I."/>
            <person name="Dupont M.-J."/>
            <person name="Charette S.J."/>
            <person name="Boyle B."/>
            <person name="Levesque R.C."/>
        </authorList>
    </citation>
    <scope>NUCLEOTIDE SEQUENCE [LARGE SCALE GENOMIC DNA]</scope>
    <source>
        <strain evidence="8 10">PA-W36</strain>
    </source>
</reference>
<evidence type="ECO:0000256" key="1">
    <source>
        <dbReference type="ARBA" id="ARBA00006611"/>
    </source>
</evidence>
<keyword evidence="2" id="KW-0547">Nucleotide-binding</keyword>
<reference evidence="9" key="3">
    <citation type="submission" date="2015-06" db="EMBL/GenBank/DDBJ databases">
        <authorList>
            <person name="Radhakrishnan Rajesh"/>
            <person name="Underwood Anthony"/>
            <person name="Al-Shahib Ali"/>
        </authorList>
    </citation>
    <scope>NUCLEOTIDE SEQUENCE [LARGE SCALE GENOMIC DNA]</scope>
    <source>
        <strain evidence="9">P19_London_7_VIM_2_05_10</strain>
    </source>
</reference>
<sequence length="318" mass="34781">MSVNPIIQAQFVDLYLGEGFADVKGLAGVGARRVEVPREWESHAQELLQLCRQTLEELQDPEFAIVVDGVLLRVTQLEDAFNGGSVFVLRRSTAQVRSFEDIGYPSEVVATLLNPQLQGLILFCGDMATGKTSSAASLILARLQTLGGVGFTVEDPQETNLSGQHGLGRCIQVRTSRRSGGYSEALLRTLRTGADLILIGEIRDEDTAYQACKASLNGNLVISTIHAKNCPQAIERLITLAKPLASNAYDVVAEGIQAVICQELVSDGGARRLHAEPLLFTGVDSVAMRDKIRRQQIHLLEDDVNRQARKSLWEPIYE</sequence>
<evidence type="ECO:0000313" key="10">
    <source>
        <dbReference type="Proteomes" id="UP000284767"/>
    </source>
</evidence>
<evidence type="ECO:0000256" key="2">
    <source>
        <dbReference type="ARBA" id="ARBA00022741"/>
    </source>
</evidence>
<dbReference type="Proteomes" id="UP000284767">
    <property type="component" value="Unassembled WGS sequence"/>
</dbReference>
<reference evidence="8 10" key="4">
    <citation type="submission" date="2017-08" db="EMBL/GenBank/DDBJ databases">
        <authorList>
            <person name="Feschi L."/>
            <person name="Jeukens J."/>
            <person name="Emond-Rheault J.-G."/>
            <person name="Kukavica-Ibrulj I."/>
            <person name="Boyle B."/>
            <person name="Levesque R.C."/>
        </authorList>
    </citation>
    <scope>NUCLEOTIDE SEQUENCE [LARGE SCALE GENOMIC DNA]</scope>
    <source>
        <strain evidence="8 10">PA-W36</strain>
    </source>
</reference>
<dbReference type="Pfam" id="PF00437">
    <property type="entry name" value="T2SSE"/>
    <property type="match status" value="1"/>
</dbReference>
<gene>
    <name evidence="6" type="primary">pilT_3</name>
    <name evidence="7" type="ORF">GUL26_14210</name>
    <name evidence="8" type="ORF">IPC1295_33225</name>
    <name evidence="6" type="ORF">PAERUG_P19_London_7_VIM_2_05_10_04613</name>
</gene>
<evidence type="ECO:0000313" key="5">
    <source>
        <dbReference type="EMBL" id="ALY08334.1"/>
    </source>
</evidence>
<dbReference type="EMBL" id="NSNE01000042">
    <property type="protein sequence ID" value="RPM02184.1"/>
    <property type="molecule type" value="Genomic_DNA"/>
</dbReference>
<comment type="similarity">
    <text evidence="1">Belongs to the GSP E family.</text>
</comment>
<dbReference type="Gene3D" id="3.40.50.300">
    <property type="entry name" value="P-loop containing nucleotide triphosphate hydrolases"/>
    <property type="match status" value="1"/>
</dbReference>
<dbReference type="Proteomes" id="UP000045039">
    <property type="component" value="Unassembled WGS sequence"/>
</dbReference>
<dbReference type="AlphaFoldDB" id="A0A0G5K695"/>